<dbReference type="InterPro" id="IPR018639">
    <property type="entry name" value="DUF2062"/>
</dbReference>
<feature type="transmembrane region" description="Helical" evidence="2">
    <location>
        <begin position="157"/>
        <end position="178"/>
    </location>
</feature>
<feature type="region of interest" description="Disordered" evidence="1">
    <location>
        <begin position="211"/>
        <end position="230"/>
    </location>
</feature>
<evidence type="ECO:0000256" key="1">
    <source>
        <dbReference type="SAM" id="MobiDB-lite"/>
    </source>
</evidence>
<accession>A0A918TWB0</accession>
<keyword evidence="5" id="KW-1185">Reference proteome</keyword>
<keyword evidence="2" id="KW-1133">Transmembrane helix</keyword>
<evidence type="ECO:0000313" key="5">
    <source>
        <dbReference type="Proteomes" id="UP000638981"/>
    </source>
</evidence>
<comment type="caution">
    <text evidence="4">The sequence shown here is derived from an EMBL/GenBank/DDBJ whole genome shotgun (WGS) entry which is preliminary data.</text>
</comment>
<reference evidence="4" key="2">
    <citation type="submission" date="2020-09" db="EMBL/GenBank/DDBJ databases">
        <authorList>
            <person name="Sun Q."/>
            <person name="Kim S."/>
        </authorList>
    </citation>
    <scope>NUCLEOTIDE SEQUENCE</scope>
    <source>
        <strain evidence="4">KCTC 23310</strain>
    </source>
</reference>
<name>A0A918TWB0_9RHOB</name>
<sequence>MFKRRDKQPLSQVAKEFFYPRGGIVRATRYVLHRMRRLPDSPHRVARGVFAGSLVGFLPLPGLQFLAAWGAARAVRGNVLAALLGTFNTNPLTTPFFAVMAMSLGHWIMGVEAPLSAKAIGHAFGRAGDDLWRNIKAPFTHDVAQWDGLIQFWHDIYVPYFVGALIPGVILSAIAYYLTIPLVSAYQKARAAKAHERAEKRGKLRKALAEATERLKRKTERPDAEGPGEP</sequence>
<dbReference type="PANTHER" id="PTHR40547:SF1">
    <property type="entry name" value="SLL0298 PROTEIN"/>
    <property type="match status" value="1"/>
</dbReference>
<feature type="compositionally biased region" description="Basic and acidic residues" evidence="1">
    <location>
        <begin position="211"/>
        <end position="224"/>
    </location>
</feature>
<evidence type="ECO:0000313" key="4">
    <source>
        <dbReference type="EMBL" id="GHC64586.1"/>
    </source>
</evidence>
<evidence type="ECO:0000259" key="3">
    <source>
        <dbReference type="Pfam" id="PF09835"/>
    </source>
</evidence>
<keyword evidence="2" id="KW-0812">Transmembrane</keyword>
<reference evidence="4" key="1">
    <citation type="journal article" date="2014" name="Int. J. Syst. Evol. Microbiol.">
        <title>Complete genome sequence of Corynebacterium casei LMG S-19264T (=DSM 44701T), isolated from a smear-ripened cheese.</title>
        <authorList>
            <consortium name="US DOE Joint Genome Institute (JGI-PGF)"/>
            <person name="Walter F."/>
            <person name="Albersmeier A."/>
            <person name="Kalinowski J."/>
            <person name="Ruckert C."/>
        </authorList>
    </citation>
    <scope>NUCLEOTIDE SEQUENCE</scope>
    <source>
        <strain evidence="4">KCTC 23310</strain>
    </source>
</reference>
<dbReference type="PANTHER" id="PTHR40547">
    <property type="entry name" value="SLL0298 PROTEIN"/>
    <property type="match status" value="1"/>
</dbReference>
<dbReference type="EMBL" id="BMYJ01000011">
    <property type="protein sequence ID" value="GHC64586.1"/>
    <property type="molecule type" value="Genomic_DNA"/>
</dbReference>
<protein>
    <recommendedName>
        <fullName evidence="3">DUF2062 domain-containing protein</fullName>
    </recommendedName>
</protein>
<organism evidence="4 5">
    <name type="scientific">Neogemmobacter tilapiae</name>
    <dbReference type="NCBI Taxonomy" id="875041"/>
    <lineage>
        <taxon>Bacteria</taxon>
        <taxon>Pseudomonadati</taxon>
        <taxon>Pseudomonadota</taxon>
        <taxon>Alphaproteobacteria</taxon>
        <taxon>Rhodobacterales</taxon>
        <taxon>Paracoccaceae</taxon>
        <taxon>Neogemmobacter</taxon>
    </lineage>
</organism>
<proteinExistence type="predicted"/>
<dbReference type="AlphaFoldDB" id="A0A918TWB0"/>
<keyword evidence="2" id="KW-0472">Membrane</keyword>
<gene>
    <name evidence="4" type="ORF">GCM10007315_31300</name>
</gene>
<evidence type="ECO:0000256" key="2">
    <source>
        <dbReference type="SAM" id="Phobius"/>
    </source>
</evidence>
<feature type="transmembrane region" description="Helical" evidence="2">
    <location>
        <begin position="45"/>
        <end position="72"/>
    </location>
</feature>
<dbReference type="Proteomes" id="UP000638981">
    <property type="component" value="Unassembled WGS sequence"/>
</dbReference>
<dbReference type="Pfam" id="PF09835">
    <property type="entry name" value="DUF2062"/>
    <property type="match status" value="1"/>
</dbReference>
<feature type="domain" description="DUF2062" evidence="3">
    <location>
        <begin position="26"/>
        <end position="190"/>
    </location>
</feature>